<dbReference type="KEGG" id="pta:HPL003_11515"/>
<evidence type="ECO:0000313" key="2">
    <source>
        <dbReference type="Proteomes" id="UP000005876"/>
    </source>
</evidence>
<protein>
    <submittedName>
        <fullName evidence="1">Uncharacterized protein</fullName>
    </submittedName>
</protein>
<name>G7VYS0_PAETH</name>
<dbReference type="STRING" id="985665.HPL003_11515"/>
<gene>
    <name evidence="1" type="ordered locus">HPL003_11515</name>
</gene>
<dbReference type="OrthoDB" id="9918311at2"/>
<proteinExistence type="predicted"/>
<dbReference type="HOGENOM" id="CLU_1160188_0_0_9"/>
<reference evidence="1 2" key="3">
    <citation type="journal article" date="2012" name="J. Bacteriol.">
        <title>Genome Sequence of Paenibacillus terrae HPL-003, a Xylanase-Producing Bacterium Isolated from Soil Found in Forest Residue.</title>
        <authorList>
            <person name="Shin S.H."/>
            <person name="Kim S."/>
            <person name="Kim J.Y."/>
            <person name="Song H.Y."/>
            <person name="Cho S.J."/>
            <person name="Kim D.R."/>
            <person name="Lee K.I."/>
            <person name="Lim H.K."/>
            <person name="Park N.J."/>
            <person name="Hwang I.T."/>
            <person name="Yang K.S."/>
        </authorList>
    </citation>
    <scope>NUCLEOTIDE SEQUENCE [LARGE SCALE GENOMIC DNA]</scope>
    <source>
        <strain evidence="1 2">HPL-003</strain>
    </source>
</reference>
<dbReference type="Proteomes" id="UP000005876">
    <property type="component" value="Chromosome"/>
</dbReference>
<dbReference type="EMBL" id="CP003107">
    <property type="protein sequence ID" value="AET59060.1"/>
    <property type="molecule type" value="Genomic_DNA"/>
</dbReference>
<organism evidence="1 2">
    <name type="scientific">Paenibacillus terrae (strain HPL-003)</name>
    <dbReference type="NCBI Taxonomy" id="985665"/>
    <lineage>
        <taxon>Bacteria</taxon>
        <taxon>Bacillati</taxon>
        <taxon>Bacillota</taxon>
        <taxon>Bacilli</taxon>
        <taxon>Bacillales</taxon>
        <taxon>Paenibacillaceae</taxon>
        <taxon>Paenibacillus</taxon>
    </lineage>
</organism>
<evidence type="ECO:0000313" key="1">
    <source>
        <dbReference type="EMBL" id="AET59060.1"/>
    </source>
</evidence>
<reference evidence="2" key="1">
    <citation type="submission" date="2011-11" db="EMBL/GenBank/DDBJ databases">
        <title>Complete sequence of Paenibacillus terrae HPL-003.</title>
        <authorList>
            <person name="Shin S.H."/>
            <person name="Kim S."/>
            <person name="Kim J.Y."/>
        </authorList>
    </citation>
    <scope>NUCLEOTIDE SEQUENCE [LARGE SCALE GENOMIC DNA]</scope>
    <source>
        <strain evidence="2">HPL-003</strain>
    </source>
</reference>
<sequence length="239" mass="26433">MGSKKTRLYQKPLSVLNITEAQQTNEGFRLSFEDLQQPTKLEECIESIMSSQQALMKFFKNPKAYFEKFSVGYIDIDRDRNDIRKLLISAEPEIGESILNRNAVKFVEILKKNKMLPDKFIIKAEADAEPQALAAAVAVTPAVVYTSLGVVAQVGVAVTAAAVVGLALWTAVKVAGVASEKFQSLNFSKETPSVLAMAELLADYEFAAKVDEVLINKFNDELNELFPRLSQKLSLDPIL</sequence>
<accession>G7VYS0</accession>
<reference key="2">
    <citation type="submission" date="2011-11" db="EMBL/GenBank/DDBJ databases">
        <authorList>
            <person name="Shin S.H."/>
            <person name="Kim S."/>
            <person name="Kim J.Y."/>
        </authorList>
    </citation>
    <scope>NUCLEOTIDE SEQUENCE</scope>
    <source>
        <strain>HPL-003</strain>
    </source>
</reference>
<dbReference type="RefSeq" id="WP_014279791.1">
    <property type="nucleotide sequence ID" value="NC_016641.1"/>
</dbReference>
<dbReference type="AlphaFoldDB" id="G7VYS0"/>